<dbReference type="Pfam" id="PF01090">
    <property type="entry name" value="Ribosomal_S19e"/>
    <property type="match status" value="1"/>
</dbReference>
<name>A0A7J3XXD7_9CREN</name>
<comment type="subunit">
    <text evidence="5">Part of the 30S ribosomal subunit.</text>
</comment>
<dbReference type="PANTHER" id="PTHR11710:SF0">
    <property type="entry name" value="40S RIBOSOMAL PROTEIN S19"/>
    <property type="match status" value="1"/>
</dbReference>
<dbReference type="GO" id="GO:0006412">
    <property type="term" value="P:translation"/>
    <property type="evidence" value="ECO:0007669"/>
    <property type="project" value="UniProtKB-UniRule"/>
</dbReference>
<dbReference type="SMART" id="SM01413">
    <property type="entry name" value="Ribosomal_S19e"/>
    <property type="match status" value="1"/>
</dbReference>
<evidence type="ECO:0000256" key="4">
    <source>
        <dbReference type="ARBA" id="ARBA00035143"/>
    </source>
</evidence>
<dbReference type="InterPro" id="IPR036390">
    <property type="entry name" value="WH_DNA-bd_sf"/>
</dbReference>
<sequence>MVNALEVPADRLIRRLAEYLRENVPEVKPPSWHIFVKTGCFKEKPPTDPDWWYTRAASIMRKLYKSGEPIGVGGFRVIYGGRQRRGVRPPHFRKAGGGVVRTILHQLEQAQLVRKTKKGRVLTPQAVAIMDRIALEVAREYARENPEYSKYLPAS</sequence>
<accession>A0A7J3XXD7</accession>
<organism evidence="6">
    <name type="scientific">Thermogladius calderae</name>
    <dbReference type="NCBI Taxonomy" id="1200300"/>
    <lineage>
        <taxon>Archaea</taxon>
        <taxon>Thermoproteota</taxon>
        <taxon>Thermoprotei</taxon>
        <taxon>Desulfurococcales</taxon>
        <taxon>Desulfurococcaceae</taxon>
        <taxon>Thermogladius</taxon>
    </lineage>
</organism>
<protein>
    <recommendedName>
        <fullName evidence="4 5">Small ribosomal subunit protein eS19</fullName>
    </recommendedName>
</protein>
<comment type="function">
    <text evidence="5">May be involved in maturation of the 30S ribosomal subunit.</text>
</comment>
<dbReference type="PROSITE" id="PS00628">
    <property type="entry name" value="RIBOSOMAL_S19E"/>
    <property type="match status" value="1"/>
</dbReference>
<dbReference type="NCBIfam" id="NF006811">
    <property type="entry name" value="PRK09333.1"/>
    <property type="match status" value="1"/>
</dbReference>
<dbReference type="AlphaFoldDB" id="A0A7J3XXD7"/>
<comment type="caution">
    <text evidence="6">The sequence shown here is derived from an EMBL/GenBank/DDBJ whole genome shotgun (WGS) entry which is preliminary data.</text>
</comment>
<dbReference type="HAMAP" id="MF_01474">
    <property type="entry name" value="Ribosomal_eS19"/>
    <property type="match status" value="1"/>
</dbReference>
<dbReference type="EMBL" id="DRYK01000009">
    <property type="protein sequence ID" value="HHP67233.1"/>
    <property type="molecule type" value="Genomic_DNA"/>
</dbReference>
<dbReference type="InterPro" id="IPR036388">
    <property type="entry name" value="WH-like_DNA-bd_sf"/>
</dbReference>
<keyword evidence="2 5" id="KW-0689">Ribosomal protein</keyword>
<evidence type="ECO:0000256" key="3">
    <source>
        <dbReference type="ARBA" id="ARBA00023274"/>
    </source>
</evidence>
<evidence type="ECO:0000256" key="2">
    <source>
        <dbReference type="ARBA" id="ARBA00022980"/>
    </source>
</evidence>
<gene>
    <name evidence="5" type="primary">rps19e</name>
    <name evidence="6" type="ORF">ENM60_00305</name>
</gene>
<dbReference type="GO" id="GO:0000028">
    <property type="term" value="P:ribosomal small subunit assembly"/>
    <property type="evidence" value="ECO:0007669"/>
    <property type="project" value="TreeGrafter"/>
</dbReference>
<dbReference type="PANTHER" id="PTHR11710">
    <property type="entry name" value="40S RIBOSOMAL PROTEIN S19"/>
    <property type="match status" value="1"/>
</dbReference>
<dbReference type="InterPro" id="IPR027548">
    <property type="entry name" value="Ribosomal_eS19_archaeal"/>
</dbReference>
<proteinExistence type="inferred from homology"/>
<reference evidence="6" key="1">
    <citation type="journal article" date="2020" name="mSystems">
        <title>Genome- and Community-Level Interaction Insights into Carbon Utilization and Element Cycling Functions of Hydrothermarchaeota in Hydrothermal Sediment.</title>
        <authorList>
            <person name="Zhou Z."/>
            <person name="Liu Y."/>
            <person name="Xu W."/>
            <person name="Pan J."/>
            <person name="Luo Z.H."/>
            <person name="Li M."/>
        </authorList>
    </citation>
    <scope>NUCLEOTIDE SEQUENCE [LARGE SCALE GENOMIC DNA]</scope>
    <source>
        <strain evidence="6">SpSt-110</strain>
    </source>
</reference>
<dbReference type="SUPFAM" id="SSF46785">
    <property type="entry name" value="Winged helix' DNA-binding domain"/>
    <property type="match status" value="1"/>
</dbReference>
<evidence type="ECO:0000256" key="5">
    <source>
        <dbReference type="HAMAP-Rule" id="MF_01474"/>
    </source>
</evidence>
<dbReference type="Gene3D" id="1.10.10.10">
    <property type="entry name" value="Winged helix-like DNA-binding domain superfamily/Winged helix DNA-binding domain"/>
    <property type="match status" value="1"/>
</dbReference>
<comment type="similarity">
    <text evidence="1 5">Belongs to the eukaryotic ribosomal protein eS19 family.</text>
</comment>
<evidence type="ECO:0000256" key="1">
    <source>
        <dbReference type="ARBA" id="ARBA00010014"/>
    </source>
</evidence>
<dbReference type="InterPro" id="IPR001266">
    <property type="entry name" value="Ribosomal_eS19"/>
</dbReference>
<dbReference type="GO" id="GO:0003735">
    <property type="term" value="F:structural constituent of ribosome"/>
    <property type="evidence" value="ECO:0007669"/>
    <property type="project" value="InterPro"/>
</dbReference>
<keyword evidence="3 5" id="KW-0687">Ribonucleoprotein</keyword>
<dbReference type="GO" id="GO:0003723">
    <property type="term" value="F:RNA binding"/>
    <property type="evidence" value="ECO:0007669"/>
    <property type="project" value="TreeGrafter"/>
</dbReference>
<dbReference type="FunFam" id="1.10.10.10:FF:000449">
    <property type="entry name" value="30S ribosomal protein S19e"/>
    <property type="match status" value="1"/>
</dbReference>
<dbReference type="InterPro" id="IPR018277">
    <property type="entry name" value="Ribosomal_eS19_CS"/>
</dbReference>
<evidence type="ECO:0000313" key="6">
    <source>
        <dbReference type="EMBL" id="HHP67233.1"/>
    </source>
</evidence>
<dbReference type="GO" id="GO:0022627">
    <property type="term" value="C:cytosolic small ribosomal subunit"/>
    <property type="evidence" value="ECO:0007669"/>
    <property type="project" value="TreeGrafter"/>
</dbReference>